<proteinExistence type="predicted"/>
<dbReference type="EMBL" id="QJJQ01000003">
    <property type="protein sequence ID" value="PXW88789.1"/>
    <property type="molecule type" value="Genomic_DNA"/>
</dbReference>
<organism evidence="1 2">
    <name type="scientific">Pseudogracilibacillus auburnensis</name>
    <dbReference type="NCBI Taxonomy" id="1494959"/>
    <lineage>
        <taxon>Bacteria</taxon>
        <taxon>Bacillati</taxon>
        <taxon>Bacillota</taxon>
        <taxon>Bacilli</taxon>
        <taxon>Bacillales</taxon>
        <taxon>Bacillaceae</taxon>
        <taxon>Pseudogracilibacillus</taxon>
    </lineage>
</organism>
<evidence type="ECO:0000313" key="2">
    <source>
        <dbReference type="Proteomes" id="UP000247978"/>
    </source>
</evidence>
<keyword evidence="2" id="KW-1185">Reference proteome</keyword>
<dbReference type="AlphaFoldDB" id="A0A2V3WJ33"/>
<comment type="caution">
    <text evidence="1">The sequence shown here is derived from an EMBL/GenBank/DDBJ whole genome shotgun (WGS) entry which is preliminary data.</text>
</comment>
<protein>
    <submittedName>
        <fullName evidence="1">Uncharacterized protein</fullName>
    </submittedName>
</protein>
<evidence type="ECO:0000313" key="1">
    <source>
        <dbReference type="EMBL" id="PXW88789.1"/>
    </source>
</evidence>
<reference evidence="1 2" key="1">
    <citation type="submission" date="2018-05" db="EMBL/GenBank/DDBJ databases">
        <title>Genomic Encyclopedia of Type Strains, Phase IV (KMG-IV): sequencing the most valuable type-strain genomes for metagenomic binning, comparative biology and taxonomic classification.</title>
        <authorList>
            <person name="Goeker M."/>
        </authorList>
    </citation>
    <scope>NUCLEOTIDE SEQUENCE [LARGE SCALE GENOMIC DNA]</scope>
    <source>
        <strain evidence="1 2">DSM 28556</strain>
    </source>
</reference>
<dbReference type="RefSeq" id="WP_158525517.1">
    <property type="nucleotide sequence ID" value="NZ_JADIJL010000049.1"/>
</dbReference>
<dbReference type="OrthoDB" id="2972408at2"/>
<dbReference type="Proteomes" id="UP000247978">
    <property type="component" value="Unassembled WGS sequence"/>
</dbReference>
<sequence length="51" mass="6313">MRIIHRVLLPEWAFQSHDKKEIESNIKEYLQRYPDYLFVREENGFAICERT</sequence>
<gene>
    <name evidence="1" type="ORF">DFR56_103295</name>
</gene>
<name>A0A2V3WJ33_9BACI</name>
<accession>A0A2V3WJ33</accession>